<accession>A0AAD5CMJ4</accession>
<evidence type="ECO:0000313" key="3">
    <source>
        <dbReference type="EMBL" id="KAI7744668.1"/>
    </source>
</evidence>
<dbReference type="PANTHER" id="PTHR32410:SF161">
    <property type="entry name" value="DC1, ZINC FINGER, RING_FYVE_PHD-TYPE-RELATED"/>
    <property type="match status" value="1"/>
</dbReference>
<dbReference type="PANTHER" id="PTHR32410">
    <property type="entry name" value="CYSTEINE/HISTIDINE-RICH C1 DOMAIN FAMILY PROTEIN"/>
    <property type="match status" value="1"/>
</dbReference>
<organism evidence="3 4">
    <name type="scientific">Ambrosia artemisiifolia</name>
    <name type="common">Common ragweed</name>
    <dbReference type="NCBI Taxonomy" id="4212"/>
    <lineage>
        <taxon>Eukaryota</taxon>
        <taxon>Viridiplantae</taxon>
        <taxon>Streptophyta</taxon>
        <taxon>Embryophyta</taxon>
        <taxon>Tracheophyta</taxon>
        <taxon>Spermatophyta</taxon>
        <taxon>Magnoliopsida</taxon>
        <taxon>eudicotyledons</taxon>
        <taxon>Gunneridae</taxon>
        <taxon>Pentapetalae</taxon>
        <taxon>asterids</taxon>
        <taxon>campanulids</taxon>
        <taxon>Asterales</taxon>
        <taxon>Asteraceae</taxon>
        <taxon>Asteroideae</taxon>
        <taxon>Heliantheae alliance</taxon>
        <taxon>Heliantheae</taxon>
        <taxon>Ambrosia</taxon>
    </lineage>
</organism>
<evidence type="ECO:0000259" key="2">
    <source>
        <dbReference type="Pfam" id="PF03107"/>
    </source>
</evidence>
<dbReference type="InterPro" id="IPR004146">
    <property type="entry name" value="DC1"/>
</dbReference>
<dbReference type="EMBL" id="JAMZMK010007464">
    <property type="protein sequence ID" value="KAI7744668.1"/>
    <property type="molecule type" value="Genomic_DNA"/>
</dbReference>
<name>A0AAD5CMJ4_AMBAR</name>
<reference evidence="3" key="1">
    <citation type="submission" date="2022-06" db="EMBL/GenBank/DDBJ databases">
        <title>Uncovering the hologenomic basis of an extraordinary plant invasion.</title>
        <authorList>
            <person name="Bieker V.C."/>
            <person name="Martin M.D."/>
            <person name="Gilbert T."/>
            <person name="Hodgins K."/>
            <person name="Battlay P."/>
            <person name="Petersen B."/>
            <person name="Wilson J."/>
        </authorList>
    </citation>
    <scope>NUCLEOTIDE SEQUENCE</scope>
    <source>
        <strain evidence="3">AA19_3_7</strain>
        <tissue evidence="3">Leaf</tissue>
    </source>
</reference>
<dbReference type="AlphaFoldDB" id="A0AAD5CMJ4"/>
<gene>
    <name evidence="3" type="ORF">M8C21_033070</name>
</gene>
<keyword evidence="1" id="KW-0677">Repeat</keyword>
<protein>
    <recommendedName>
        <fullName evidence="2">DC1 domain-containing protein</fullName>
    </recommendedName>
</protein>
<dbReference type="InterPro" id="IPR053192">
    <property type="entry name" value="Vacuole_Formation_Reg"/>
</dbReference>
<dbReference type="InterPro" id="IPR046349">
    <property type="entry name" value="C1-like_sf"/>
</dbReference>
<sequence length="388" mass="45028">MSILASRGTSKTIKNYEDSQHPDLLHLPFLDPSYSILKHLFFKEDIGSSTFKTQNNINHQHPLILADARCTDITSIPTSSRIKPISYHDPMKRIELLCDVCVRPIMSGPIYMCSNEEKDHCNFVLHEWCSKLPTELKHHFHHPQHTLILHSKIPVMFFGVFDCDICKLTCNGFAYYCEECNYCIDVKCAFLPKEITHNSHPNHLLSRKVNQGYTDDRCGMCYGPIYGCSFDCHTCNGFHLHPNCALLIPETTMNKCDKHPMKLSYFPIENHPGDYFCEVCEMEFDPERQAFYHCRECMQSMHTACAPSILQYETYTTYGWLNDVSNVIHKFVNVKFGGTYNKNNKVHQHPLSFLQGIANDGQCSSHHYYYYGRDLQYEMIFKCLTCEF</sequence>
<comment type="caution">
    <text evidence="3">The sequence shown here is derived from an EMBL/GenBank/DDBJ whole genome shotgun (WGS) entry which is preliminary data.</text>
</comment>
<dbReference type="Proteomes" id="UP001206925">
    <property type="component" value="Unassembled WGS sequence"/>
</dbReference>
<feature type="domain" description="DC1" evidence="2">
    <location>
        <begin position="257"/>
        <end position="306"/>
    </location>
</feature>
<proteinExistence type="predicted"/>
<feature type="domain" description="DC1" evidence="2">
    <location>
        <begin position="140"/>
        <end position="189"/>
    </location>
</feature>
<dbReference type="Pfam" id="PF03107">
    <property type="entry name" value="C1_2"/>
    <property type="match status" value="2"/>
</dbReference>
<dbReference type="SUPFAM" id="SSF57889">
    <property type="entry name" value="Cysteine-rich domain"/>
    <property type="match status" value="2"/>
</dbReference>
<evidence type="ECO:0000313" key="4">
    <source>
        <dbReference type="Proteomes" id="UP001206925"/>
    </source>
</evidence>
<evidence type="ECO:0000256" key="1">
    <source>
        <dbReference type="ARBA" id="ARBA00022737"/>
    </source>
</evidence>
<feature type="non-terminal residue" evidence="3">
    <location>
        <position position="388"/>
    </location>
</feature>
<keyword evidence="4" id="KW-1185">Reference proteome</keyword>